<keyword evidence="7" id="KW-1185">Reference proteome</keyword>
<dbReference type="GO" id="GO:0006979">
    <property type="term" value="P:response to oxidative stress"/>
    <property type="evidence" value="ECO:0007669"/>
    <property type="project" value="TreeGrafter"/>
</dbReference>
<evidence type="ECO:0000313" key="6">
    <source>
        <dbReference type="EMBL" id="GAB16636.1"/>
    </source>
</evidence>
<feature type="binding site" evidence="4">
    <location>
        <position position="171"/>
    </location>
    <ligand>
        <name>heme b</name>
        <dbReference type="ChEBI" id="CHEBI:60344"/>
    </ligand>
</feature>
<dbReference type="PIRSF" id="PIRSF000343">
    <property type="entry name" value="Haem_Oase"/>
    <property type="match status" value="1"/>
</dbReference>
<dbReference type="AlphaFoldDB" id="H0QUY5"/>
<evidence type="ECO:0000256" key="1">
    <source>
        <dbReference type="ARBA" id="ARBA00022617"/>
    </source>
</evidence>
<dbReference type="OrthoDB" id="5493802at2"/>
<dbReference type="EMBL" id="BAEH01000009">
    <property type="protein sequence ID" value="GAB16636.1"/>
    <property type="molecule type" value="Genomic_DNA"/>
</dbReference>
<evidence type="ECO:0000313" key="7">
    <source>
        <dbReference type="Proteomes" id="UP000035034"/>
    </source>
</evidence>
<dbReference type="GO" id="GO:0006788">
    <property type="term" value="P:heme oxidation"/>
    <property type="evidence" value="ECO:0007669"/>
    <property type="project" value="InterPro"/>
</dbReference>
<feature type="binding site" description="axial binding residue" evidence="5">
    <location>
        <position position="19"/>
    </location>
    <ligand>
        <name>heme b</name>
        <dbReference type="ChEBI" id="CHEBI:60344"/>
    </ligand>
    <ligandPart>
        <name>Fe</name>
        <dbReference type="ChEBI" id="CHEBI:18248"/>
    </ligandPart>
</feature>
<comment type="caution">
    <text evidence="6">The sequence shown here is derived from an EMBL/GenBank/DDBJ whole genome shotgun (WGS) entry which is preliminary data.</text>
</comment>
<dbReference type="GO" id="GO:0020037">
    <property type="term" value="F:heme binding"/>
    <property type="evidence" value="ECO:0007669"/>
    <property type="project" value="TreeGrafter"/>
</dbReference>
<dbReference type="eggNOG" id="COG5398">
    <property type="taxonomic scope" value="Bacteria"/>
</dbReference>
<evidence type="ECO:0000256" key="3">
    <source>
        <dbReference type="ARBA" id="ARBA00023004"/>
    </source>
</evidence>
<name>H0QUY5_9ACTN</name>
<dbReference type="PANTHER" id="PTHR10720">
    <property type="entry name" value="HEME OXYGENASE"/>
    <property type="match status" value="1"/>
</dbReference>
<dbReference type="Gene3D" id="1.20.910.10">
    <property type="entry name" value="Heme oxygenase-like"/>
    <property type="match status" value="1"/>
</dbReference>
<organism evidence="6 7">
    <name type="scientific">Gordonia effusa NBRC 100432</name>
    <dbReference type="NCBI Taxonomy" id="1077974"/>
    <lineage>
        <taxon>Bacteria</taxon>
        <taxon>Bacillati</taxon>
        <taxon>Actinomycetota</taxon>
        <taxon>Actinomycetes</taxon>
        <taxon>Mycobacteriales</taxon>
        <taxon>Gordoniaceae</taxon>
        <taxon>Gordonia</taxon>
    </lineage>
</organism>
<proteinExistence type="predicted"/>
<accession>H0QUY5</accession>
<dbReference type="CDD" id="cd19165">
    <property type="entry name" value="HemeO"/>
    <property type="match status" value="1"/>
</dbReference>
<protein>
    <submittedName>
        <fullName evidence="6">Heme oxygenase</fullName>
    </submittedName>
</protein>
<dbReference type="PANTHER" id="PTHR10720:SF0">
    <property type="entry name" value="HEME OXYGENASE"/>
    <property type="match status" value="1"/>
</dbReference>
<dbReference type="SUPFAM" id="SSF48613">
    <property type="entry name" value="Heme oxygenase-like"/>
    <property type="match status" value="1"/>
</dbReference>
<dbReference type="GO" id="GO:0042167">
    <property type="term" value="P:heme catabolic process"/>
    <property type="evidence" value="ECO:0007669"/>
    <property type="project" value="TreeGrafter"/>
</dbReference>
<dbReference type="GO" id="GO:0046872">
    <property type="term" value="F:metal ion binding"/>
    <property type="evidence" value="ECO:0007669"/>
    <property type="project" value="UniProtKB-KW"/>
</dbReference>
<dbReference type="InterPro" id="IPR016084">
    <property type="entry name" value="Haem_Oase-like_multi-hlx"/>
</dbReference>
<evidence type="ECO:0000256" key="5">
    <source>
        <dbReference type="PIRSR" id="PIRSR000343-2"/>
    </source>
</evidence>
<dbReference type="InterPro" id="IPR002051">
    <property type="entry name" value="Haem_Oase"/>
</dbReference>
<dbReference type="Proteomes" id="UP000035034">
    <property type="component" value="Unassembled WGS sequence"/>
</dbReference>
<feature type="binding site" evidence="4">
    <location>
        <position position="124"/>
    </location>
    <ligand>
        <name>heme b</name>
        <dbReference type="ChEBI" id="CHEBI:60344"/>
    </ligand>
</feature>
<keyword evidence="2 5" id="KW-0479">Metal-binding</keyword>
<dbReference type="Pfam" id="PF01126">
    <property type="entry name" value="Heme_oxygenase"/>
    <property type="match status" value="1"/>
</dbReference>
<evidence type="ECO:0000256" key="2">
    <source>
        <dbReference type="ARBA" id="ARBA00022723"/>
    </source>
</evidence>
<keyword evidence="1 4" id="KW-0349">Heme</keyword>
<gene>
    <name evidence="6" type="primary">hmuO</name>
    <name evidence="6" type="ORF">GOEFS_009_00030</name>
</gene>
<dbReference type="GO" id="GO:0004392">
    <property type="term" value="F:heme oxygenase (decyclizing) activity"/>
    <property type="evidence" value="ECO:0007669"/>
    <property type="project" value="InterPro"/>
</dbReference>
<sequence length="206" mass="22779">MTTATAVSDRLRQATSEAHENAERSAFVEALMTGELDVDAYGRLAAQLYYVYQALEQAGDCLRDDPIAGVVHDEKLRRLPSLASDLVALGVDHAAVEPLPATVAYGDAITASVEVPVHYVAHHYTRYLGDLSGGQVVAHRLREHYAVGDDALSFYRFAGIDKLKRYKDAYRDRLDGLSLDEADMERLTTEAVRAFEFNSALFAELR</sequence>
<keyword evidence="3 5" id="KW-0408">Iron</keyword>
<feature type="binding site" evidence="4">
    <location>
        <position position="12"/>
    </location>
    <ligand>
        <name>heme b</name>
        <dbReference type="ChEBI" id="CHEBI:60344"/>
    </ligand>
</feature>
<dbReference type="RefSeq" id="WP_007315974.1">
    <property type="nucleotide sequence ID" value="NZ_BAEH01000009.1"/>
</dbReference>
<reference evidence="6 7" key="1">
    <citation type="submission" date="2011-12" db="EMBL/GenBank/DDBJ databases">
        <title>Whole genome shotgun sequence of Gordonia effusa NBRC 100432.</title>
        <authorList>
            <person name="Yoshida I."/>
            <person name="Takarada H."/>
            <person name="Hosoyama A."/>
            <person name="Tsuchikane K."/>
            <person name="Katsumata H."/>
            <person name="Yamazaki S."/>
            <person name="Fujita N."/>
        </authorList>
    </citation>
    <scope>NUCLEOTIDE SEQUENCE [LARGE SCALE GENOMIC DNA]</scope>
    <source>
        <strain evidence="6 7">NBRC 100432</strain>
    </source>
</reference>
<dbReference type="PRINTS" id="PR00088">
    <property type="entry name" value="HAEMOXYGNASE"/>
</dbReference>
<dbReference type="InterPro" id="IPR016053">
    <property type="entry name" value="Haem_Oase-like"/>
</dbReference>
<evidence type="ECO:0000256" key="4">
    <source>
        <dbReference type="PIRSR" id="PIRSR000343-1"/>
    </source>
</evidence>
<dbReference type="STRING" id="1077974.GOEFS_009_00030"/>